<dbReference type="InterPro" id="IPR016181">
    <property type="entry name" value="Acyl_CoA_acyltransferase"/>
</dbReference>
<dbReference type="GO" id="GO:0016747">
    <property type="term" value="F:acyltransferase activity, transferring groups other than amino-acyl groups"/>
    <property type="evidence" value="ECO:0007669"/>
    <property type="project" value="InterPro"/>
</dbReference>
<organism evidence="4 5">
    <name type="scientific">Bacillus glycinifermentans</name>
    <dbReference type="NCBI Taxonomy" id="1664069"/>
    <lineage>
        <taxon>Bacteria</taxon>
        <taxon>Bacillati</taxon>
        <taxon>Bacillota</taxon>
        <taxon>Bacilli</taxon>
        <taxon>Bacillales</taxon>
        <taxon>Bacillaceae</taxon>
        <taxon>Bacillus</taxon>
    </lineage>
</organism>
<evidence type="ECO:0000259" key="3">
    <source>
        <dbReference type="PROSITE" id="PS51186"/>
    </source>
</evidence>
<evidence type="ECO:0000256" key="1">
    <source>
        <dbReference type="ARBA" id="ARBA00022679"/>
    </source>
</evidence>
<sequence>MDARIVELTHGAEEYIKEIAELWSDNAAETAGCELNEEEKTAVQEQIKQYMQSKYGAVFAATNEKHQAVGYAIASLKQDLVSNTLYGQIDEIYVAPEYRRQKMAGKIAAELLNWLERKDVSFVQVYVDTDNESALAFWEEMGLEREFFVLSKH</sequence>
<keyword evidence="2" id="KW-0012">Acyltransferase</keyword>
<dbReference type="PROSITE" id="PS51186">
    <property type="entry name" value="GNAT"/>
    <property type="match status" value="1"/>
</dbReference>
<dbReference type="KEGG" id="bgy:BGLY_0664"/>
<dbReference type="Proteomes" id="UP000288675">
    <property type="component" value="Chromosome"/>
</dbReference>
<dbReference type="SUPFAM" id="SSF55729">
    <property type="entry name" value="Acyl-CoA N-acyltransferases (Nat)"/>
    <property type="match status" value="1"/>
</dbReference>
<protein>
    <submittedName>
        <fullName evidence="4">GNAT family N-acetyltransferase</fullName>
    </submittedName>
</protein>
<keyword evidence="1" id="KW-0808">Transferase</keyword>
<dbReference type="Pfam" id="PF00583">
    <property type="entry name" value="Acetyltransf_1"/>
    <property type="match status" value="1"/>
</dbReference>
<feature type="domain" description="N-acetyltransferase" evidence="3">
    <location>
        <begin position="3"/>
        <end position="153"/>
    </location>
</feature>
<gene>
    <name evidence="4" type="ORF">EQZ20_03770</name>
</gene>
<dbReference type="Gene3D" id="3.40.630.30">
    <property type="match status" value="1"/>
</dbReference>
<dbReference type="InterPro" id="IPR050680">
    <property type="entry name" value="YpeA/RimI_acetyltransf"/>
</dbReference>
<dbReference type="EMBL" id="CP035232">
    <property type="protein sequence ID" value="QAT64122.1"/>
    <property type="molecule type" value="Genomic_DNA"/>
</dbReference>
<reference evidence="4 5" key="1">
    <citation type="submission" date="2019-01" db="EMBL/GenBank/DDBJ databases">
        <title>Genome sequence of Bacillus glycinifermentans SRCM103574.</title>
        <authorList>
            <person name="Kong H.-J."/>
            <person name="Jeong S.-Y."/>
            <person name="Jeong D.-Y."/>
        </authorList>
    </citation>
    <scope>NUCLEOTIDE SEQUENCE [LARGE SCALE GENOMIC DNA]</scope>
    <source>
        <strain evidence="4 5">SRCM103574</strain>
    </source>
</reference>
<dbReference type="AlphaFoldDB" id="A0AAJ4D1Q7"/>
<name>A0AAJ4D1Q7_9BACI</name>
<dbReference type="GeneID" id="82851794"/>
<evidence type="ECO:0000313" key="5">
    <source>
        <dbReference type="Proteomes" id="UP000288675"/>
    </source>
</evidence>
<dbReference type="InterPro" id="IPR000182">
    <property type="entry name" value="GNAT_dom"/>
</dbReference>
<dbReference type="CDD" id="cd04301">
    <property type="entry name" value="NAT_SF"/>
    <property type="match status" value="1"/>
</dbReference>
<dbReference type="RefSeq" id="WP_046132137.1">
    <property type="nucleotide sequence ID" value="NZ_CP035232.1"/>
</dbReference>
<evidence type="ECO:0000256" key="2">
    <source>
        <dbReference type="ARBA" id="ARBA00023315"/>
    </source>
</evidence>
<dbReference type="PANTHER" id="PTHR43420">
    <property type="entry name" value="ACETYLTRANSFERASE"/>
    <property type="match status" value="1"/>
</dbReference>
<evidence type="ECO:0000313" key="4">
    <source>
        <dbReference type="EMBL" id="QAT64122.1"/>
    </source>
</evidence>
<proteinExistence type="predicted"/>
<accession>A0AAJ4D1Q7</accession>
<dbReference type="PANTHER" id="PTHR43420:SF12">
    <property type="entry name" value="N-ACETYLTRANSFERASE DOMAIN-CONTAINING PROTEIN"/>
    <property type="match status" value="1"/>
</dbReference>